<reference evidence="3 4" key="1">
    <citation type="submission" date="2020-05" db="EMBL/GenBank/DDBJ databases">
        <title>Complete genome of Desulfobulbus oligotrophicus.</title>
        <authorList>
            <person name="Podar M."/>
        </authorList>
    </citation>
    <scope>NUCLEOTIDE SEQUENCE [LARGE SCALE GENOMIC DNA]</scope>
    <source>
        <strain evidence="3 4">Prop6</strain>
    </source>
</reference>
<dbReference type="InterPro" id="IPR003509">
    <property type="entry name" value="UPF0102_YraN-like"/>
</dbReference>
<dbReference type="Proteomes" id="UP000596092">
    <property type="component" value="Chromosome"/>
</dbReference>
<evidence type="ECO:0000256" key="2">
    <source>
        <dbReference type="HAMAP-Rule" id="MF_00048"/>
    </source>
</evidence>
<dbReference type="KEGG" id="dog:HP555_13930"/>
<evidence type="ECO:0000313" key="3">
    <source>
        <dbReference type="EMBL" id="QQG67069.1"/>
    </source>
</evidence>
<dbReference type="InterPro" id="IPR011335">
    <property type="entry name" value="Restrct_endonuc-II-like"/>
</dbReference>
<dbReference type="PANTHER" id="PTHR34039:SF1">
    <property type="entry name" value="UPF0102 PROTEIN YRAN"/>
    <property type="match status" value="1"/>
</dbReference>
<proteinExistence type="inferred from homology"/>
<dbReference type="SUPFAM" id="SSF52980">
    <property type="entry name" value="Restriction endonuclease-like"/>
    <property type="match status" value="1"/>
</dbReference>
<dbReference type="NCBIfam" id="NF009150">
    <property type="entry name" value="PRK12497.1-3"/>
    <property type="match status" value="1"/>
</dbReference>
<dbReference type="CDD" id="cd20736">
    <property type="entry name" value="PoNe_Nuclease"/>
    <property type="match status" value="1"/>
</dbReference>
<dbReference type="Gene3D" id="3.40.1350.10">
    <property type="match status" value="1"/>
</dbReference>
<evidence type="ECO:0000256" key="1">
    <source>
        <dbReference type="ARBA" id="ARBA00006738"/>
    </source>
</evidence>
<sequence>MKRVLTTVDIGRQGEQLAITFLKRQGYRIVARNYRKSFGEVDIIAQQKNTLVFVEVKTRQSTRFGTPFEAVDCRKQRQLSRIAQDYLQSHDSADVSARFDVIAVRLDRDGGLVGIDHLQNAFECIE</sequence>
<dbReference type="InterPro" id="IPR011856">
    <property type="entry name" value="tRNA_endonuc-like_dom_sf"/>
</dbReference>
<dbReference type="Pfam" id="PF02021">
    <property type="entry name" value="UPF0102"/>
    <property type="match status" value="1"/>
</dbReference>
<dbReference type="HAMAP" id="MF_00048">
    <property type="entry name" value="UPF0102"/>
    <property type="match status" value="1"/>
</dbReference>
<dbReference type="NCBIfam" id="NF009154">
    <property type="entry name" value="PRK12497.3-3"/>
    <property type="match status" value="1"/>
</dbReference>
<name>A0A7T5VFQ9_9BACT</name>
<accession>A0A7T5VFQ9</accession>
<evidence type="ECO:0000313" key="4">
    <source>
        <dbReference type="Proteomes" id="UP000596092"/>
    </source>
</evidence>
<keyword evidence="4" id="KW-1185">Reference proteome</keyword>
<dbReference type="EMBL" id="CP054140">
    <property type="protein sequence ID" value="QQG67069.1"/>
    <property type="molecule type" value="Genomic_DNA"/>
</dbReference>
<dbReference type="GO" id="GO:0003676">
    <property type="term" value="F:nucleic acid binding"/>
    <property type="evidence" value="ECO:0007669"/>
    <property type="project" value="InterPro"/>
</dbReference>
<dbReference type="AlphaFoldDB" id="A0A7T5VFQ9"/>
<dbReference type="PANTHER" id="PTHR34039">
    <property type="entry name" value="UPF0102 PROTEIN YRAN"/>
    <property type="match status" value="1"/>
</dbReference>
<gene>
    <name evidence="3" type="ORF">HP555_13930</name>
</gene>
<comment type="similarity">
    <text evidence="1 2">Belongs to the UPF0102 family.</text>
</comment>
<protein>
    <recommendedName>
        <fullName evidence="2">UPF0102 protein HP555_13930</fullName>
    </recommendedName>
</protein>
<dbReference type="NCBIfam" id="TIGR00252">
    <property type="entry name" value="YraN family protein"/>
    <property type="match status" value="1"/>
</dbReference>
<organism evidence="3 4">
    <name type="scientific">Desulfobulbus oligotrophicus</name>
    <dbReference type="NCBI Taxonomy" id="1909699"/>
    <lineage>
        <taxon>Bacteria</taxon>
        <taxon>Pseudomonadati</taxon>
        <taxon>Thermodesulfobacteriota</taxon>
        <taxon>Desulfobulbia</taxon>
        <taxon>Desulfobulbales</taxon>
        <taxon>Desulfobulbaceae</taxon>
        <taxon>Desulfobulbus</taxon>
    </lineage>
</organism>